<dbReference type="SUPFAM" id="SSF54506">
    <property type="entry name" value="Diaminopimelate epimerase-like"/>
    <property type="match status" value="1"/>
</dbReference>
<dbReference type="Pfam" id="PF05544">
    <property type="entry name" value="Pro_racemase"/>
    <property type="match status" value="1"/>
</dbReference>
<dbReference type="PANTHER" id="PTHR33442">
    <property type="entry name" value="TRANS-3-HYDROXY-L-PROLINE DEHYDRATASE"/>
    <property type="match status" value="1"/>
</dbReference>
<sequence length="379" mass="41392">MGCPRQDYLHAFATSVSFVLPALTIRPRCFLFSIDMKDTVQRVERISVFDSHTAGEPTRLVVSGGPDLGKGTLLQRRQRFENEFDHYRSAIVNEPRGSDVMVGALLCKPSAPDCVAGVIFFNNVGFLGMCGHGAIGVAVTLAHLGRIEPGKHRLETPVGVIGFDLDEDMNRVTFENIPSYRYRTEVAVDVPGHGQVVGDIAWGGNWFFLVRREPDEIRPQHLDDLLLLTRAIRQALEDQGITGHAGQTIDHVELYCETSPVDGRNFVLCPGGQWDRSPCGTGTCARTACLAASGKLEPGKKWRQESIIGTHFETRYRLPTESELKSLGNLGIAHDDSLSDYVAASGGVILPSITGTASVTSETQLILDPEDPFCYGIPV</sequence>
<evidence type="ECO:0000313" key="3">
    <source>
        <dbReference type="Proteomes" id="UP000319143"/>
    </source>
</evidence>
<keyword evidence="2" id="KW-0413">Isomerase</keyword>
<dbReference type="AlphaFoldDB" id="A0A5C6DH22"/>
<dbReference type="PANTHER" id="PTHR33442:SF1">
    <property type="entry name" value="TRANS-3-HYDROXY-L-PROLINE DEHYDRATASE"/>
    <property type="match status" value="1"/>
</dbReference>
<protein>
    <submittedName>
        <fullName evidence="2">4-hydroxyproline epimerase</fullName>
        <ecNumber evidence="2">5.1.1.8</ecNumber>
    </submittedName>
</protein>
<name>A0A5C6DH22_9BACT</name>
<dbReference type="GO" id="GO:0047580">
    <property type="term" value="F:4-hydroxyproline epimerase activity"/>
    <property type="evidence" value="ECO:0007669"/>
    <property type="project" value="UniProtKB-EC"/>
</dbReference>
<dbReference type="Gene3D" id="3.10.310.10">
    <property type="entry name" value="Diaminopimelate Epimerase, Chain A, domain 1"/>
    <property type="match status" value="2"/>
</dbReference>
<comment type="caution">
    <text evidence="2">The sequence shown here is derived from an EMBL/GenBank/DDBJ whole genome shotgun (WGS) entry which is preliminary data.</text>
</comment>
<dbReference type="EC" id="5.1.1.8" evidence="2"/>
<dbReference type="Proteomes" id="UP000319143">
    <property type="component" value="Unassembled WGS sequence"/>
</dbReference>
<evidence type="ECO:0000256" key="1">
    <source>
        <dbReference type="ARBA" id="ARBA00007529"/>
    </source>
</evidence>
<keyword evidence="3" id="KW-1185">Reference proteome</keyword>
<dbReference type="EMBL" id="SJPV01000006">
    <property type="protein sequence ID" value="TWU35872.1"/>
    <property type="molecule type" value="Genomic_DNA"/>
</dbReference>
<accession>A0A5C6DH22</accession>
<comment type="similarity">
    <text evidence="1">Belongs to the proline racemase family.</text>
</comment>
<reference evidence="2 3" key="1">
    <citation type="submission" date="2019-02" db="EMBL/GenBank/DDBJ databases">
        <title>Deep-cultivation of Planctomycetes and their phenomic and genomic characterization uncovers novel biology.</title>
        <authorList>
            <person name="Wiegand S."/>
            <person name="Jogler M."/>
            <person name="Boedeker C."/>
            <person name="Pinto D."/>
            <person name="Vollmers J."/>
            <person name="Rivas-Marin E."/>
            <person name="Kohn T."/>
            <person name="Peeters S.H."/>
            <person name="Heuer A."/>
            <person name="Rast P."/>
            <person name="Oberbeckmann S."/>
            <person name="Bunk B."/>
            <person name="Jeske O."/>
            <person name="Meyerdierks A."/>
            <person name="Storesund J.E."/>
            <person name="Kallscheuer N."/>
            <person name="Luecker S."/>
            <person name="Lage O.M."/>
            <person name="Pohl T."/>
            <person name="Merkel B.J."/>
            <person name="Hornburger P."/>
            <person name="Mueller R.-W."/>
            <person name="Bruemmer F."/>
            <person name="Labrenz M."/>
            <person name="Spormann A.M."/>
            <person name="Op Den Camp H."/>
            <person name="Overmann J."/>
            <person name="Amann R."/>
            <person name="Jetten M.S.M."/>
            <person name="Mascher T."/>
            <person name="Medema M.H."/>
            <person name="Devos D.P."/>
            <person name="Kaster A.-K."/>
            <person name="Ovreas L."/>
            <person name="Rohde M."/>
            <person name="Galperin M.Y."/>
            <person name="Jogler C."/>
        </authorList>
    </citation>
    <scope>NUCLEOTIDE SEQUENCE [LARGE SCALE GENOMIC DNA]</scope>
    <source>
        <strain evidence="2 3">Poly41</strain>
    </source>
</reference>
<proteinExistence type="inferred from homology"/>
<dbReference type="InterPro" id="IPR008794">
    <property type="entry name" value="Pro_racemase_fam"/>
</dbReference>
<dbReference type="SFLD" id="SFLDS00028">
    <property type="entry name" value="Proline_Racemase"/>
    <property type="match status" value="1"/>
</dbReference>
<dbReference type="PIRSF" id="PIRSF029792">
    <property type="entry name" value="Pro_racemase"/>
    <property type="match status" value="1"/>
</dbReference>
<evidence type="ECO:0000313" key="2">
    <source>
        <dbReference type="EMBL" id="TWU35872.1"/>
    </source>
</evidence>
<gene>
    <name evidence="2" type="ORF">Poly41_36230</name>
</gene>
<organism evidence="2 3">
    <name type="scientific">Novipirellula artificiosorum</name>
    <dbReference type="NCBI Taxonomy" id="2528016"/>
    <lineage>
        <taxon>Bacteria</taxon>
        <taxon>Pseudomonadati</taxon>
        <taxon>Planctomycetota</taxon>
        <taxon>Planctomycetia</taxon>
        <taxon>Pirellulales</taxon>
        <taxon>Pirellulaceae</taxon>
        <taxon>Novipirellula</taxon>
    </lineage>
</organism>
<dbReference type="FunFam" id="3.10.310.10:FF:000003">
    <property type="entry name" value="Proline racemase"/>
    <property type="match status" value="1"/>
</dbReference>